<proteinExistence type="predicted"/>
<evidence type="ECO:0000313" key="2">
    <source>
        <dbReference type="Proteomes" id="UP001056120"/>
    </source>
</evidence>
<organism evidence="1 2">
    <name type="scientific">Smallanthus sonchifolius</name>
    <dbReference type="NCBI Taxonomy" id="185202"/>
    <lineage>
        <taxon>Eukaryota</taxon>
        <taxon>Viridiplantae</taxon>
        <taxon>Streptophyta</taxon>
        <taxon>Embryophyta</taxon>
        <taxon>Tracheophyta</taxon>
        <taxon>Spermatophyta</taxon>
        <taxon>Magnoliopsida</taxon>
        <taxon>eudicotyledons</taxon>
        <taxon>Gunneridae</taxon>
        <taxon>Pentapetalae</taxon>
        <taxon>asterids</taxon>
        <taxon>campanulids</taxon>
        <taxon>Asterales</taxon>
        <taxon>Asteraceae</taxon>
        <taxon>Asteroideae</taxon>
        <taxon>Heliantheae alliance</taxon>
        <taxon>Millerieae</taxon>
        <taxon>Smallanthus</taxon>
    </lineage>
</organism>
<gene>
    <name evidence="1" type="ORF">L1987_52658</name>
</gene>
<dbReference type="EMBL" id="CM042034">
    <property type="protein sequence ID" value="KAI3762233.1"/>
    <property type="molecule type" value="Genomic_DNA"/>
</dbReference>
<evidence type="ECO:0000313" key="1">
    <source>
        <dbReference type="EMBL" id="KAI3762233.1"/>
    </source>
</evidence>
<comment type="caution">
    <text evidence="1">The sequence shown here is derived from an EMBL/GenBank/DDBJ whole genome shotgun (WGS) entry which is preliminary data.</text>
</comment>
<name>A0ACB9ET40_9ASTR</name>
<protein>
    <submittedName>
        <fullName evidence="1">Uncharacterized protein</fullName>
    </submittedName>
</protein>
<keyword evidence="2" id="KW-1185">Reference proteome</keyword>
<dbReference type="Proteomes" id="UP001056120">
    <property type="component" value="Linkage Group LG17"/>
</dbReference>
<accession>A0ACB9ET40</accession>
<reference evidence="1 2" key="2">
    <citation type="journal article" date="2022" name="Mol. Ecol. Resour.">
        <title>The genomes of chicory, endive, great burdock and yacon provide insights into Asteraceae paleo-polyploidization history and plant inulin production.</title>
        <authorList>
            <person name="Fan W."/>
            <person name="Wang S."/>
            <person name="Wang H."/>
            <person name="Wang A."/>
            <person name="Jiang F."/>
            <person name="Liu H."/>
            <person name="Zhao H."/>
            <person name="Xu D."/>
            <person name="Zhang Y."/>
        </authorList>
    </citation>
    <scope>NUCLEOTIDE SEQUENCE [LARGE SCALE GENOMIC DNA]</scope>
    <source>
        <strain evidence="2">cv. Yunnan</strain>
        <tissue evidence="1">Leaves</tissue>
    </source>
</reference>
<reference evidence="2" key="1">
    <citation type="journal article" date="2022" name="Mol. Ecol. Resour.">
        <title>The genomes of chicory, endive, great burdock and yacon provide insights into Asteraceae palaeo-polyploidization history and plant inulin production.</title>
        <authorList>
            <person name="Fan W."/>
            <person name="Wang S."/>
            <person name="Wang H."/>
            <person name="Wang A."/>
            <person name="Jiang F."/>
            <person name="Liu H."/>
            <person name="Zhao H."/>
            <person name="Xu D."/>
            <person name="Zhang Y."/>
        </authorList>
    </citation>
    <scope>NUCLEOTIDE SEQUENCE [LARGE SCALE GENOMIC DNA]</scope>
    <source>
        <strain evidence="2">cv. Yunnan</strain>
    </source>
</reference>
<sequence>MAATFSARSSNLKNIENYMKPRGKTKVEKKTKAVKNKSKQAKSSTKLVENIESNTKQLVVLEEYDGYDTEEEEYLAICNEYKENEENDIMISESGNHLILPAVSQVWLNNCTPREDDDKHINVHFDAKEETENVVENNEEDNVSSEATETDHEAEQNVYENLIHEESATEAVNLQMVIVKDKTTVVDKNEDCECDTEEKRTCLLSGALVEYEECFNRVHILVSKAVEKYPNSNMLEQKENEWNFLLKKTYDCCATFMKHINSKGGRKMEDGGGKNTMKNPEVVELVVIIKNLEYQIKSLKDEVEASKLRETTLVKKNTNIKSEEKCDEIQTSEKVSSQISHDVSHDDEPVYYETPQTISSIINKDAKLDSKQCNEEKVEGKILGKMSFDLPSFKFISQLTLEGYKEAEPMQNETQEDSGEVDINKLIKENYILDAESKKTPVGSRISVSNVQSLLTIIEVSLTEKITGLEGNIANYLLSAYASEWDILLKMSGVSEVPRVVFESLRHGHFIHINIIHVWAHILNHDERYR</sequence>